<sequence>MDLKVMKEQLQPFGNIHLFPLRNERLHNPGDHVDTFLSFLQRQVNFGYWRLLGEISIGFSKHNLRQVWCAPRAAEHCKSHWCLVFEQRFTEISGSPTKTGIEWYEDGDRDPTHDITYPVKTDPGLKELKNCALQFEPRGNTTEHWLCPCALWVSTVIREYTQKGYVTGISSSGISAENLHLKLVYSSLGI</sequence>
<gene>
    <name evidence="1" type="ORF">BDV33DRAFT_184014</name>
</gene>
<evidence type="ECO:0000313" key="1">
    <source>
        <dbReference type="EMBL" id="KAB8213781.1"/>
    </source>
</evidence>
<protein>
    <submittedName>
        <fullName evidence="1">Uncharacterized protein</fullName>
    </submittedName>
</protein>
<organism evidence="1 2">
    <name type="scientific">Aspergillus novoparasiticus</name>
    <dbReference type="NCBI Taxonomy" id="986946"/>
    <lineage>
        <taxon>Eukaryota</taxon>
        <taxon>Fungi</taxon>
        <taxon>Dikarya</taxon>
        <taxon>Ascomycota</taxon>
        <taxon>Pezizomycotina</taxon>
        <taxon>Eurotiomycetes</taxon>
        <taxon>Eurotiomycetidae</taxon>
        <taxon>Eurotiales</taxon>
        <taxon>Aspergillaceae</taxon>
        <taxon>Aspergillus</taxon>
        <taxon>Aspergillus subgen. Circumdati</taxon>
    </lineage>
</organism>
<evidence type="ECO:0000313" key="2">
    <source>
        <dbReference type="Proteomes" id="UP000326799"/>
    </source>
</evidence>
<dbReference type="EMBL" id="ML733574">
    <property type="protein sequence ID" value="KAB8213781.1"/>
    <property type="molecule type" value="Genomic_DNA"/>
</dbReference>
<accession>A0A5N6E865</accession>
<proteinExistence type="predicted"/>
<name>A0A5N6E865_9EURO</name>
<dbReference type="AlphaFoldDB" id="A0A5N6E865"/>
<dbReference type="Proteomes" id="UP000326799">
    <property type="component" value="Unassembled WGS sequence"/>
</dbReference>
<keyword evidence="2" id="KW-1185">Reference proteome</keyword>
<reference evidence="1 2" key="1">
    <citation type="submission" date="2019-04" db="EMBL/GenBank/DDBJ databases">
        <title>Fungal friends and foes A comparative genomics study of 23 Aspergillus species from section Flavi.</title>
        <authorList>
            <consortium name="DOE Joint Genome Institute"/>
            <person name="Kjaerbolling I."/>
            <person name="Vesth T.C."/>
            <person name="Frisvad J.C."/>
            <person name="Nybo J.L."/>
            <person name="Theobald S."/>
            <person name="Kildgaard S."/>
            <person name="Petersen T.I."/>
            <person name="Kuo A."/>
            <person name="Sato A."/>
            <person name="Lyhne E.K."/>
            <person name="Kogle M.E."/>
            <person name="Wiebenga A."/>
            <person name="Kun R.S."/>
            <person name="Lubbers R.J."/>
            <person name="Makela M.R."/>
            <person name="Barry K."/>
            <person name="Chovatia M."/>
            <person name="Clum A."/>
            <person name="Daum C."/>
            <person name="Haridas S."/>
            <person name="He G."/>
            <person name="LaButti K."/>
            <person name="Lipzen A."/>
            <person name="Mondo S."/>
            <person name="Pangilinan J."/>
            <person name="Riley R."/>
            <person name="Salamov A."/>
            <person name="Simmons B.A."/>
            <person name="Magnuson J.K."/>
            <person name="Henrissat B."/>
            <person name="Mortensen U.H."/>
            <person name="Larsen T.O."/>
            <person name="De vries R.P."/>
            <person name="Grigoriev I.V."/>
            <person name="Machida M."/>
            <person name="Baker S.E."/>
            <person name="Andersen M.R."/>
        </authorList>
    </citation>
    <scope>NUCLEOTIDE SEQUENCE [LARGE SCALE GENOMIC DNA]</scope>
    <source>
        <strain evidence="1 2">CBS 126849</strain>
    </source>
</reference>